<dbReference type="EMBL" id="JAGFNS010000002">
    <property type="protein sequence ID" value="MBO3736607.1"/>
    <property type="molecule type" value="Genomic_DNA"/>
</dbReference>
<evidence type="ECO:0000256" key="1">
    <source>
        <dbReference type="SAM" id="MobiDB-lite"/>
    </source>
</evidence>
<evidence type="ECO:0000313" key="3">
    <source>
        <dbReference type="Proteomes" id="UP000679690"/>
    </source>
</evidence>
<evidence type="ECO:0000313" key="2">
    <source>
        <dbReference type="EMBL" id="MBO3736607.1"/>
    </source>
</evidence>
<accession>A0ABS3UFY4</accession>
<proteinExistence type="predicted"/>
<gene>
    <name evidence="2" type="ORF">J5X75_03625</name>
</gene>
<organism evidence="2 3">
    <name type="scientific">Actinoplanes flavus</name>
    <dbReference type="NCBI Taxonomy" id="2820290"/>
    <lineage>
        <taxon>Bacteria</taxon>
        <taxon>Bacillati</taxon>
        <taxon>Actinomycetota</taxon>
        <taxon>Actinomycetes</taxon>
        <taxon>Micromonosporales</taxon>
        <taxon>Micromonosporaceae</taxon>
        <taxon>Actinoplanes</taxon>
    </lineage>
</organism>
<keyword evidence="3" id="KW-1185">Reference proteome</keyword>
<comment type="caution">
    <text evidence="2">The sequence shown here is derived from an EMBL/GenBank/DDBJ whole genome shotgun (WGS) entry which is preliminary data.</text>
</comment>
<feature type="region of interest" description="Disordered" evidence="1">
    <location>
        <begin position="368"/>
        <end position="393"/>
    </location>
</feature>
<sequence length="506" mass="56188">MSGQEKNTGGGVPLSGTLRAFMADWQPRQRVTAGLLAALFDALGALRRAHPEWADYDLHTHLLAALHLAIENNRLTGSRTLSELIAELATLCAFERPKDPAQRHTDIAQAIFGVLMNARNRETRFRDRYLSLDDDGRAEHPEQTFAFLHAVGGDDTTDPRVKVTPEGINIFQNLHDFDPFDRAAAERYRSERMLKRGDYEEVAASVQRRATSIHAVQANLDRLLRRMSSNVREVNYSRDVIPQVDEALALIGEQILAEEKLAAGIDDHMHHRAPDVTRLQRITEHLNDLLRALSRLYSMLSTVKETYEQEQDRQLFTFRRLTINPQTDLFEPLLQYPPHAVVRLLEQRLATLLGPRVPRVLNMQAVINRTQPQERSPGTGDPADPFDLGESRDENADDTMLIVAEVTAILAEITTPTSLSQLITAAAGRPMPALTAAQRARVPWALAVAVAGAYGGNDPAESDAPQIFDHTRFGVVRTSTPLTTDAVTGDDLVVVPLTAPDKENPS</sequence>
<name>A0ABS3UFY4_9ACTN</name>
<protein>
    <recommendedName>
        <fullName evidence="4">DUF3375 domain-containing protein</fullName>
    </recommendedName>
</protein>
<reference evidence="2 3" key="1">
    <citation type="submission" date="2021-03" db="EMBL/GenBank/DDBJ databases">
        <title>Actinoplanes flavus sp. nov., a novel actinomycete isolated from Coconut Palm rhizosphere soil.</title>
        <authorList>
            <person name="Luo X."/>
        </authorList>
    </citation>
    <scope>NUCLEOTIDE SEQUENCE [LARGE SCALE GENOMIC DNA]</scope>
    <source>
        <strain evidence="2 3">NEAU-H7</strain>
    </source>
</reference>
<evidence type="ECO:0008006" key="4">
    <source>
        <dbReference type="Google" id="ProtNLM"/>
    </source>
</evidence>
<dbReference type="Proteomes" id="UP000679690">
    <property type="component" value="Unassembled WGS sequence"/>
</dbReference>
<dbReference type="RefSeq" id="WP_208465827.1">
    <property type="nucleotide sequence ID" value="NZ_JAGFNS010000002.1"/>
</dbReference>